<proteinExistence type="predicted"/>
<accession>A0A9J5WPG0</accession>
<keyword evidence="2" id="KW-1185">Reference proteome</keyword>
<reference evidence="1 2" key="1">
    <citation type="submission" date="2020-09" db="EMBL/GenBank/DDBJ databases">
        <title>De no assembly of potato wild relative species, Solanum commersonii.</title>
        <authorList>
            <person name="Cho K."/>
        </authorList>
    </citation>
    <scope>NUCLEOTIDE SEQUENCE [LARGE SCALE GENOMIC DNA]</scope>
    <source>
        <strain evidence="1">LZ3.2</strain>
        <tissue evidence="1">Leaf</tissue>
    </source>
</reference>
<dbReference type="Proteomes" id="UP000824120">
    <property type="component" value="Chromosome 11"/>
</dbReference>
<dbReference type="AlphaFoldDB" id="A0A9J5WPG0"/>
<organism evidence="1 2">
    <name type="scientific">Solanum commersonii</name>
    <name type="common">Commerson's wild potato</name>
    <name type="synonym">Commerson's nightshade</name>
    <dbReference type="NCBI Taxonomy" id="4109"/>
    <lineage>
        <taxon>Eukaryota</taxon>
        <taxon>Viridiplantae</taxon>
        <taxon>Streptophyta</taxon>
        <taxon>Embryophyta</taxon>
        <taxon>Tracheophyta</taxon>
        <taxon>Spermatophyta</taxon>
        <taxon>Magnoliopsida</taxon>
        <taxon>eudicotyledons</taxon>
        <taxon>Gunneridae</taxon>
        <taxon>Pentapetalae</taxon>
        <taxon>asterids</taxon>
        <taxon>lamiids</taxon>
        <taxon>Solanales</taxon>
        <taxon>Solanaceae</taxon>
        <taxon>Solanoideae</taxon>
        <taxon>Solaneae</taxon>
        <taxon>Solanum</taxon>
    </lineage>
</organism>
<evidence type="ECO:0000313" key="2">
    <source>
        <dbReference type="Proteomes" id="UP000824120"/>
    </source>
</evidence>
<evidence type="ECO:0008006" key="3">
    <source>
        <dbReference type="Google" id="ProtNLM"/>
    </source>
</evidence>
<feature type="non-terminal residue" evidence="1">
    <location>
        <position position="1"/>
    </location>
</feature>
<dbReference type="EMBL" id="JACXVP010000011">
    <property type="protein sequence ID" value="KAG5577221.1"/>
    <property type="molecule type" value="Genomic_DNA"/>
</dbReference>
<gene>
    <name evidence="1" type="ORF">H5410_057355</name>
</gene>
<sequence length="95" mass="10513">MQLCSRCYICGLESKSRNHLFIHCEVTGVLWQLFLNKIIGGRLYQAACGGLYGRGECPKLPSPSKNVATPVSDPPKVTMTFQISSEQMKRSTSFA</sequence>
<comment type="caution">
    <text evidence="1">The sequence shown here is derived from an EMBL/GenBank/DDBJ whole genome shotgun (WGS) entry which is preliminary data.</text>
</comment>
<protein>
    <recommendedName>
        <fullName evidence="3">Reverse transcriptase zinc-binding domain-containing protein</fullName>
    </recommendedName>
</protein>
<name>A0A9J5WPG0_SOLCO</name>
<evidence type="ECO:0000313" key="1">
    <source>
        <dbReference type="EMBL" id="KAG5577221.1"/>
    </source>
</evidence>